<dbReference type="PANTHER" id="PTHR40980:SF4">
    <property type="entry name" value="TONB-DEPENDENT RECEPTOR-LIKE BETA-BARREL DOMAIN-CONTAINING PROTEIN"/>
    <property type="match status" value="1"/>
</dbReference>
<evidence type="ECO:0000313" key="11">
    <source>
        <dbReference type="EMBL" id="MBY5957677.1"/>
    </source>
</evidence>
<dbReference type="PROSITE" id="PS52016">
    <property type="entry name" value="TONB_DEPENDENT_REC_3"/>
    <property type="match status" value="1"/>
</dbReference>
<dbReference type="PANTHER" id="PTHR40980">
    <property type="entry name" value="PLUG DOMAIN-CONTAINING PROTEIN"/>
    <property type="match status" value="1"/>
</dbReference>
<dbReference type="Pfam" id="PF07715">
    <property type="entry name" value="Plug"/>
    <property type="match status" value="1"/>
</dbReference>
<dbReference type="Proteomes" id="UP000753961">
    <property type="component" value="Unassembled WGS sequence"/>
</dbReference>
<dbReference type="InterPro" id="IPR037066">
    <property type="entry name" value="Plug_dom_sf"/>
</dbReference>
<feature type="domain" description="Outer membrane protein beta-barrel" evidence="10">
    <location>
        <begin position="381"/>
        <end position="783"/>
    </location>
</feature>
<keyword evidence="5 7" id="KW-0472">Membrane</keyword>
<dbReference type="Gene3D" id="2.60.40.1120">
    <property type="entry name" value="Carboxypeptidase-like, regulatory domain"/>
    <property type="match status" value="1"/>
</dbReference>
<dbReference type="Gene3D" id="2.40.170.20">
    <property type="entry name" value="TonB-dependent receptor, beta-barrel domain"/>
    <property type="match status" value="1"/>
</dbReference>
<keyword evidence="12" id="KW-1185">Reference proteome</keyword>
<comment type="caution">
    <text evidence="11">The sequence shown here is derived from an EMBL/GenBank/DDBJ whole genome shotgun (WGS) entry which is preliminary data.</text>
</comment>
<dbReference type="InterPro" id="IPR039426">
    <property type="entry name" value="TonB-dep_rcpt-like"/>
</dbReference>
<evidence type="ECO:0000313" key="12">
    <source>
        <dbReference type="Proteomes" id="UP000753961"/>
    </source>
</evidence>
<keyword evidence="6 7" id="KW-0998">Cell outer membrane</keyword>
<accession>A0A953HXS6</accession>
<feature type="region of interest" description="Disordered" evidence="8">
    <location>
        <begin position="788"/>
        <end position="807"/>
    </location>
</feature>
<dbReference type="InterPro" id="IPR012910">
    <property type="entry name" value="Plug_dom"/>
</dbReference>
<keyword evidence="3 7" id="KW-1134">Transmembrane beta strand</keyword>
<gene>
    <name evidence="11" type="ORF">KUV50_06020</name>
</gene>
<dbReference type="SUPFAM" id="SSF56935">
    <property type="entry name" value="Porins"/>
    <property type="match status" value="1"/>
</dbReference>
<comment type="similarity">
    <text evidence="7">Belongs to the TonB-dependent receptor family.</text>
</comment>
<sequence>MSILFSRILITFSILLVVAGTAISQENDASFIDGTITNQEGEPLPYASVEVYDLDSTLIAGLSADETGYFKTELPHGDYTIHIKYLSYRNQVIRVDDMNQSGRTPLGNIQLGSGGTLLDEIEITAQRSQMELKLDKRVVNVGADLANAGTNVSDLLDNIPSVAVDVEGNVSLRGSQNVRILVDGKPSGLLGNNVADALRQLQSDMVERVEIITNPSARYDAEGEVGIINIVMKKENRSGFHGSVDLTVGNPHNYGAGINFNLRHDWINLFLNGGLYYRKSPGGGSTYQRFEGSEGIQIYKSETDRYRSGLSNRYQFGADFFLSEYSTITASGIYRFSDGKNRTEINYRDLDAQENVLARSQRVNVENEDGNDLETAINYTRTFDEKDRKFTADFKWLRNLDNEIADIRERFLTNMEDDLLQNSNNIEGEENFLFQADYIDPVGEEGRFEAGLKANLRDVSNDFQVTQQNENHEWIILPEFDDNLTYFENIYAAYAIYGNKFNKISYQFGLRLEHSDITTRLENERRDNNRRYTDFFPTAHFTYEVNPENQFQLSYSRRLSRPWFRMLLPFSNFSDNRSRRVGNPDLDPEYSHSLETGYLHYFDKGSLLSSVYYRHRTGVIERISQFTDEGIELEVPVNLSTQNAYGIEWNMNYDFFKWLQYTINLNFYQAITEGSYLDRTYHSNSKTMSGKTTAKFKFPKLFDFQFSFDYRAPRTTTQGRRNAIYSMDTGISRDILRGNGTISLTGRDLFNTRKYSGYAEGPEFYTEETFVWRSRQLTLNFNYRINQQKSNDQKQSDDAGGTDDFGI</sequence>
<evidence type="ECO:0000256" key="3">
    <source>
        <dbReference type="ARBA" id="ARBA00022452"/>
    </source>
</evidence>
<comment type="subcellular location">
    <subcellularLocation>
        <location evidence="1 7">Cell outer membrane</location>
        <topology evidence="1 7">Multi-pass membrane protein</topology>
    </subcellularLocation>
</comment>
<keyword evidence="4 7" id="KW-0812">Transmembrane</keyword>
<name>A0A953HXS6_9BACT</name>
<feature type="domain" description="TonB-dependent receptor plug" evidence="9">
    <location>
        <begin position="147"/>
        <end position="223"/>
    </location>
</feature>
<evidence type="ECO:0000259" key="10">
    <source>
        <dbReference type="Pfam" id="PF14905"/>
    </source>
</evidence>
<dbReference type="Pfam" id="PF14905">
    <property type="entry name" value="OMP_b-brl_3"/>
    <property type="match status" value="1"/>
</dbReference>
<evidence type="ECO:0000256" key="6">
    <source>
        <dbReference type="ARBA" id="ARBA00023237"/>
    </source>
</evidence>
<dbReference type="RefSeq" id="WP_222579201.1">
    <property type="nucleotide sequence ID" value="NZ_JAHVHU010000006.1"/>
</dbReference>
<evidence type="ECO:0000256" key="1">
    <source>
        <dbReference type="ARBA" id="ARBA00004571"/>
    </source>
</evidence>
<dbReference type="EMBL" id="JAHVHU010000006">
    <property type="protein sequence ID" value="MBY5957677.1"/>
    <property type="molecule type" value="Genomic_DNA"/>
</dbReference>
<dbReference type="Gene3D" id="2.170.130.10">
    <property type="entry name" value="TonB-dependent receptor, plug domain"/>
    <property type="match status" value="1"/>
</dbReference>
<evidence type="ECO:0000256" key="2">
    <source>
        <dbReference type="ARBA" id="ARBA00022448"/>
    </source>
</evidence>
<proteinExistence type="inferred from homology"/>
<dbReference type="Pfam" id="PF13620">
    <property type="entry name" value="CarboxypepD_reg"/>
    <property type="match status" value="1"/>
</dbReference>
<evidence type="ECO:0000256" key="4">
    <source>
        <dbReference type="ARBA" id="ARBA00022692"/>
    </source>
</evidence>
<keyword evidence="2 7" id="KW-0813">Transport</keyword>
<evidence type="ECO:0000256" key="7">
    <source>
        <dbReference type="PROSITE-ProRule" id="PRU01360"/>
    </source>
</evidence>
<dbReference type="InterPro" id="IPR008969">
    <property type="entry name" value="CarboxyPept-like_regulatory"/>
</dbReference>
<protein>
    <submittedName>
        <fullName evidence="11">TonB-dependent receptor</fullName>
    </submittedName>
</protein>
<dbReference type="InterPro" id="IPR041700">
    <property type="entry name" value="OMP_b-brl_3"/>
</dbReference>
<dbReference type="GO" id="GO:0009279">
    <property type="term" value="C:cell outer membrane"/>
    <property type="evidence" value="ECO:0007669"/>
    <property type="project" value="UniProtKB-SubCell"/>
</dbReference>
<evidence type="ECO:0000256" key="8">
    <source>
        <dbReference type="SAM" id="MobiDB-lite"/>
    </source>
</evidence>
<organism evidence="11 12">
    <name type="scientific">Membranihabitans marinus</name>
    <dbReference type="NCBI Taxonomy" id="1227546"/>
    <lineage>
        <taxon>Bacteria</taxon>
        <taxon>Pseudomonadati</taxon>
        <taxon>Bacteroidota</taxon>
        <taxon>Saprospiria</taxon>
        <taxon>Saprospirales</taxon>
        <taxon>Saprospiraceae</taxon>
        <taxon>Membranihabitans</taxon>
    </lineage>
</organism>
<dbReference type="AlphaFoldDB" id="A0A953HXS6"/>
<evidence type="ECO:0000256" key="5">
    <source>
        <dbReference type="ARBA" id="ARBA00023136"/>
    </source>
</evidence>
<evidence type="ECO:0000259" key="9">
    <source>
        <dbReference type="Pfam" id="PF07715"/>
    </source>
</evidence>
<dbReference type="SUPFAM" id="SSF49464">
    <property type="entry name" value="Carboxypeptidase regulatory domain-like"/>
    <property type="match status" value="1"/>
</dbReference>
<keyword evidence="11" id="KW-0675">Receptor</keyword>
<dbReference type="InterPro" id="IPR036942">
    <property type="entry name" value="Beta-barrel_TonB_sf"/>
</dbReference>
<reference evidence="11" key="1">
    <citation type="submission" date="2021-06" db="EMBL/GenBank/DDBJ databases">
        <title>44 bacteria genomes isolated from Dapeng, Shenzhen.</title>
        <authorList>
            <person name="Zheng W."/>
            <person name="Yu S."/>
            <person name="Huang Y."/>
        </authorList>
    </citation>
    <scope>NUCLEOTIDE SEQUENCE</scope>
    <source>
        <strain evidence="11">DP5N28-2</strain>
    </source>
</reference>